<reference evidence="6 7" key="1">
    <citation type="submission" date="2016-03" db="EMBL/GenBank/DDBJ databases">
        <authorList>
            <person name="Ploux O."/>
        </authorList>
    </citation>
    <scope>NUCLEOTIDE SEQUENCE [LARGE SCALE GENOMIC DNA]</scope>
    <source>
        <strain evidence="6 7">EC13</strain>
    </source>
</reference>
<comment type="similarity">
    <text evidence="2">Belongs to the LemA family.</text>
</comment>
<keyword evidence="4" id="KW-1133">Transmembrane helix</keyword>
<dbReference type="RefSeq" id="WP_063209111.1">
    <property type="nucleotide sequence ID" value="NZ_LUKD01000008.1"/>
</dbReference>
<dbReference type="Proteomes" id="UP000075799">
    <property type="component" value="Unassembled WGS sequence"/>
</dbReference>
<dbReference type="InterPro" id="IPR007156">
    <property type="entry name" value="MamQ_LemA"/>
</dbReference>
<gene>
    <name evidence="6" type="ORF">AZI87_15980</name>
</gene>
<dbReference type="GO" id="GO:0016020">
    <property type="term" value="C:membrane"/>
    <property type="evidence" value="ECO:0007669"/>
    <property type="project" value="UniProtKB-SubCell"/>
</dbReference>
<dbReference type="AlphaFoldDB" id="A0A162FYE9"/>
<evidence type="ECO:0000256" key="1">
    <source>
        <dbReference type="ARBA" id="ARBA00004167"/>
    </source>
</evidence>
<dbReference type="EMBL" id="LUKD01000008">
    <property type="protein sequence ID" value="KYG62775.1"/>
    <property type="molecule type" value="Genomic_DNA"/>
</dbReference>
<evidence type="ECO:0000256" key="2">
    <source>
        <dbReference type="ARBA" id="ARBA00008854"/>
    </source>
</evidence>
<evidence type="ECO:0000256" key="4">
    <source>
        <dbReference type="ARBA" id="ARBA00022989"/>
    </source>
</evidence>
<keyword evidence="3" id="KW-0812">Transmembrane</keyword>
<accession>A0A162FYE9</accession>
<dbReference type="Pfam" id="PF04011">
    <property type="entry name" value="LemA"/>
    <property type="match status" value="1"/>
</dbReference>
<comment type="caution">
    <text evidence="6">The sequence shown here is derived from an EMBL/GenBank/DDBJ whole genome shotgun (WGS) entry which is preliminary data.</text>
</comment>
<dbReference type="Gene3D" id="1.20.1440.20">
    <property type="entry name" value="LemA-like domain"/>
    <property type="match status" value="1"/>
</dbReference>
<dbReference type="PANTHER" id="PTHR34478">
    <property type="entry name" value="PROTEIN LEMA"/>
    <property type="match status" value="1"/>
</dbReference>
<name>A0A162FYE9_BDEBC</name>
<protein>
    <submittedName>
        <fullName evidence="6">LemA family protein</fullName>
    </submittedName>
</protein>
<comment type="subcellular location">
    <subcellularLocation>
        <location evidence="1">Membrane</location>
        <topology evidence="1">Single-pass membrane protein</topology>
    </subcellularLocation>
</comment>
<dbReference type="PROSITE" id="PS51257">
    <property type="entry name" value="PROKAR_LIPOPROTEIN"/>
    <property type="match status" value="1"/>
</dbReference>
<proteinExistence type="inferred from homology"/>
<evidence type="ECO:0000313" key="7">
    <source>
        <dbReference type="Proteomes" id="UP000075799"/>
    </source>
</evidence>
<dbReference type="PANTHER" id="PTHR34478:SF2">
    <property type="entry name" value="MEMBRANE PROTEIN"/>
    <property type="match status" value="1"/>
</dbReference>
<evidence type="ECO:0000256" key="5">
    <source>
        <dbReference type="ARBA" id="ARBA00023136"/>
    </source>
</evidence>
<keyword evidence="5" id="KW-0472">Membrane</keyword>
<sequence>MKNLMIVVLFVMPFLVGCGIQSLPQGKNATEAALAEVNNQYKRRADLIPNLVNVVKGYAKHEQETLTQVTEARAAATSNQIDPSKVTPEQLLKFQQAQQGLSQALGRLMVVVEKYPDLKADQNFRDLQAQLEGTENRITVARQRYIESINSFNNLVTVPPTSWTNSIMYHFEKMPQWDMTAEEKATAEKAPEVKF</sequence>
<evidence type="ECO:0000313" key="6">
    <source>
        <dbReference type="EMBL" id="KYG62775.1"/>
    </source>
</evidence>
<evidence type="ECO:0000256" key="3">
    <source>
        <dbReference type="ARBA" id="ARBA00022692"/>
    </source>
</evidence>
<dbReference type="SUPFAM" id="SSF140478">
    <property type="entry name" value="LemA-like"/>
    <property type="match status" value="1"/>
</dbReference>
<dbReference type="OrthoDB" id="9804152at2"/>
<organism evidence="6 7">
    <name type="scientific">Bdellovibrio bacteriovorus</name>
    <dbReference type="NCBI Taxonomy" id="959"/>
    <lineage>
        <taxon>Bacteria</taxon>
        <taxon>Pseudomonadati</taxon>
        <taxon>Bdellovibrionota</taxon>
        <taxon>Bdellovibrionia</taxon>
        <taxon>Bdellovibrionales</taxon>
        <taxon>Pseudobdellovibrionaceae</taxon>
        <taxon>Bdellovibrio</taxon>
    </lineage>
</organism>
<dbReference type="InterPro" id="IPR023353">
    <property type="entry name" value="LemA-like_dom_sf"/>
</dbReference>